<evidence type="ECO:0000259" key="1">
    <source>
        <dbReference type="Pfam" id="PF12697"/>
    </source>
</evidence>
<accession>A0A495XL78</accession>
<feature type="domain" description="AB hydrolase-1" evidence="1">
    <location>
        <begin position="30"/>
        <end position="216"/>
    </location>
</feature>
<name>A0A495XL78_9PSEU</name>
<proteinExistence type="predicted"/>
<protein>
    <submittedName>
        <fullName evidence="2">Alpha/beta hydrolase family protein</fullName>
    </submittedName>
</protein>
<dbReference type="RefSeq" id="WP_246030044.1">
    <property type="nucleotide sequence ID" value="NZ_JBIUBA010000063.1"/>
</dbReference>
<dbReference type="SUPFAM" id="SSF53474">
    <property type="entry name" value="alpha/beta-Hydrolases"/>
    <property type="match status" value="1"/>
</dbReference>
<comment type="caution">
    <text evidence="2">The sequence shown here is derived from an EMBL/GenBank/DDBJ whole genome shotgun (WGS) entry which is preliminary data.</text>
</comment>
<dbReference type="AlphaFoldDB" id="A0A495XL78"/>
<gene>
    <name evidence="2" type="ORF">DFJ66_7297</name>
</gene>
<dbReference type="Gene3D" id="3.40.50.1820">
    <property type="entry name" value="alpha/beta hydrolase"/>
    <property type="match status" value="1"/>
</dbReference>
<dbReference type="GO" id="GO:0016787">
    <property type="term" value="F:hydrolase activity"/>
    <property type="evidence" value="ECO:0007669"/>
    <property type="project" value="UniProtKB-KW"/>
</dbReference>
<keyword evidence="3" id="KW-1185">Reference proteome</keyword>
<dbReference type="InterPro" id="IPR029058">
    <property type="entry name" value="AB_hydrolase_fold"/>
</dbReference>
<keyword evidence="2" id="KW-0378">Hydrolase</keyword>
<dbReference type="InterPro" id="IPR000073">
    <property type="entry name" value="AB_hydrolase_1"/>
</dbReference>
<evidence type="ECO:0000313" key="3">
    <source>
        <dbReference type="Proteomes" id="UP000272729"/>
    </source>
</evidence>
<sequence>MIRSCLSIEHSTVLPALDVLAPAGPVRAAVLVLHGGRANGYGRVHRGRLTYLRMLPFARALRHEGVAVHVLRYRYQGWNAPHLHPVKDARWALSHMPDVPTALVGHSMGGRTALRVADDPQVVAVCALAPWIEPGEPVEQLAGRALLIAHGDRERYTDPAQSYKYAVRARGVTRVARFAVHGDGHAMLRRAADWTRVVRDFVHGELKVEPIAPYIANAMCTPEGLDVPLGGTRGANR</sequence>
<dbReference type="EMBL" id="RBXR01000001">
    <property type="protein sequence ID" value="RKT73955.1"/>
    <property type="molecule type" value="Genomic_DNA"/>
</dbReference>
<dbReference type="Pfam" id="PF12697">
    <property type="entry name" value="Abhydrolase_6"/>
    <property type="match status" value="1"/>
</dbReference>
<dbReference type="Proteomes" id="UP000272729">
    <property type="component" value="Unassembled WGS sequence"/>
</dbReference>
<organism evidence="2 3">
    <name type="scientific">Saccharothrix variisporea</name>
    <dbReference type="NCBI Taxonomy" id="543527"/>
    <lineage>
        <taxon>Bacteria</taxon>
        <taxon>Bacillati</taxon>
        <taxon>Actinomycetota</taxon>
        <taxon>Actinomycetes</taxon>
        <taxon>Pseudonocardiales</taxon>
        <taxon>Pseudonocardiaceae</taxon>
        <taxon>Saccharothrix</taxon>
    </lineage>
</organism>
<evidence type="ECO:0000313" key="2">
    <source>
        <dbReference type="EMBL" id="RKT73955.1"/>
    </source>
</evidence>
<reference evidence="2 3" key="1">
    <citation type="submission" date="2018-10" db="EMBL/GenBank/DDBJ databases">
        <title>Sequencing the genomes of 1000 actinobacteria strains.</title>
        <authorList>
            <person name="Klenk H.-P."/>
        </authorList>
    </citation>
    <scope>NUCLEOTIDE SEQUENCE [LARGE SCALE GENOMIC DNA]</scope>
    <source>
        <strain evidence="2 3">DSM 43911</strain>
    </source>
</reference>